<keyword evidence="1" id="KW-0472">Membrane</keyword>
<proteinExistence type="predicted"/>
<reference evidence="5" key="1">
    <citation type="submission" date="2020-05" db="EMBL/GenBank/DDBJ databases">
        <authorList>
            <person name="Chiriac C."/>
            <person name="Salcher M."/>
            <person name="Ghai R."/>
            <person name="Kavagutti S V."/>
        </authorList>
    </citation>
    <scope>NUCLEOTIDE SEQUENCE</scope>
</reference>
<evidence type="ECO:0000313" key="6">
    <source>
        <dbReference type="EMBL" id="CAB4856739.1"/>
    </source>
</evidence>
<dbReference type="EMBL" id="CAFBLI010000008">
    <property type="protein sequence ID" value="CAB4856739.1"/>
    <property type="molecule type" value="Genomic_DNA"/>
</dbReference>
<dbReference type="EMBL" id="CAEZUJ010000018">
    <property type="protein sequence ID" value="CAB4598519.1"/>
    <property type="molecule type" value="Genomic_DNA"/>
</dbReference>
<keyword evidence="1" id="KW-1133">Transmembrane helix</keyword>
<accession>A0A6J6V4I0</accession>
<feature type="transmembrane region" description="Helical" evidence="1">
    <location>
        <begin position="40"/>
        <end position="58"/>
    </location>
</feature>
<sequence>MSSYNSLMQLKDEQVVKIGITIWTVIFAAAFVSQLANNKYGNWAITSAIGVALGLYGLQAIKKRK</sequence>
<gene>
    <name evidence="2" type="ORF">UFOPK1811_00626</name>
    <name evidence="3" type="ORF">UFOPK2360_00004</name>
    <name evidence="4" type="ORF">UFOPK2659_00005</name>
    <name evidence="5" type="ORF">UFOPK2922_00004</name>
    <name evidence="6" type="ORF">UFOPK3306_00191</name>
    <name evidence="7" type="ORF">UFOPK4209_00005</name>
</gene>
<name>A0A6J6V4I0_9ZZZZ</name>
<evidence type="ECO:0000313" key="4">
    <source>
        <dbReference type="EMBL" id="CAB4709518.1"/>
    </source>
</evidence>
<evidence type="ECO:0000313" key="2">
    <source>
        <dbReference type="EMBL" id="CAB4598519.1"/>
    </source>
</evidence>
<evidence type="ECO:0000313" key="3">
    <source>
        <dbReference type="EMBL" id="CAB4673564.1"/>
    </source>
</evidence>
<evidence type="ECO:0000313" key="5">
    <source>
        <dbReference type="EMBL" id="CAB4765985.1"/>
    </source>
</evidence>
<dbReference type="AlphaFoldDB" id="A0A6J6V4I0"/>
<feature type="transmembrane region" description="Helical" evidence="1">
    <location>
        <begin position="15"/>
        <end position="34"/>
    </location>
</feature>
<protein>
    <submittedName>
        <fullName evidence="5">Unannotated protein</fullName>
    </submittedName>
</protein>
<organism evidence="5">
    <name type="scientific">freshwater metagenome</name>
    <dbReference type="NCBI Taxonomy" id="449393"/>
    <lineage>
        <taxon>unclassified sequences</taxon>
        <taxon>metagenomes</taxon>
        <taxon>ecological metagenomes</taxon>
    </lineage>
</organism>
<evidence type="ECO:0000313" key="7">
    <source>
        <dbReference type="EMBL" id="CAB5032740.1"/>
    </source>
</evidence>
<keyword evidence="1" id="KW-0812">Transmembrane</keyword>
<evidence type="ECO:0000256" key="1">
    <source>
        <dbReference type="SAM" id="Phobius"/>
    </source>
</evidence>
<dbReference type="EMBL" id="CAEZZS010000001">
    <property type="protein sequence ID" value="CAB4765985.1"/>
    <property type="molecule type" value="Genomic_DNA"/>
</dbReference>
<dbReference type="EMBL" id="CAFBPY010000001">
    <property type="protein sequence ID" value="CAB5032740.1"/>
    <property type="molecule type" value="Genomic_DNA"/>
</dbReference>
<dbReference type="EMBL" id="CAEZXH010000001">
    <property type="protein sequence ID" value="CAB4673564.1"/>
    <property type="molecule type" value="Genomic_DNA"/>
</dbReference>
<dbReference type="EMBL" id="CAEZYJ010000001">
    <property type="protein sequence ID" value="CAB4709518.1"/>
    <property type="molecule type" value="Genomic_DNA"/>
</dbReference>